<organism evidence="1 2">
    <name type="scientific">Chengkuizengella axinellae</name>
    <dbReference type="NCBI Taxonomy" id="3064388"/>
    <lineage>
        <taxon>Bacteria</taxon>
        <taxon>Bacillati</taxon>
        <taxon>Bacillota</taxon>
        <taxon>Bacilli</taxon>
        <taxon>Bacillales</taxon>
        <taxon>Paenibacillaceae</taxon>
        <taxon>Chengkuizengella</taxon>
    </lineage>
</organism>
<accession>A0ABT9J0I4</accession>
<keyword evidence="2" id="KW-1185">Reference proteome</keyword>
<dbReference type="RefSeq" id="WP_305992436.1">
    <property type="nucleotide sequence ID" value="NZ_JAVAMP010000006.1"/>
</dbReference>
<proteinExistence type="predicted"/>
<dbReference type="Proteomes" id="UP001231941">
    <property type="component" value="Unassembled WGS sequence"/>
</dbReference>
<name>A0ABT9J0I4_9BACL</name>
<sequence>MVGQVFLMIVLGGGEVEIVGKALSNFVSHPIITISYFDDDVFDMNIYFNGEYLTGQLWCNHKDMYELDDKHADIHLLSGILGNQHYEKI</sequence>
<comment type="caution">
    <text evidence="1">The sequence shown here is derived from an EMBL/GenBank/DDBJ whole genome shotgun (WGS) entry which is preliminary data.</text>
</comment>
<protein>
    <submittedName>
        <fullName evidence="1">Uncharacterized protein</fullName>
    </submittedName>
</protein>
<evidence type="ECO:0000313" key="1">
    <source>
        <dbReference type="EMBL" id="MDP5275124.1"/>
    </source>
</evidence>
<dbReference type="EMBL" id="JAVAMP010000006">
    <property type="protein sequence ID" value="MDP5275124.1"/>
    <property type="molecule type" value="Genomic_DNA"/>
</dbReference>
<evidence type="ECO:0000313" key="2">
    <source>
        <dbReference type="Proteomes" id="UP001231941"/>
    </source>
</evidence>
<gene>
    <name evidence="1" type="ORF">Q5Y73_13490</name>
</gene>
<reference evidence="1 2" key="1">
    <citation type="submission" date="2023-08" db="EMBL/GenBank/DDBJ databases">
        <authorList>
            <person name="Park J.-S."/>
        </authorList>
    </citation>
    <scope>NUCLEOTIDE SEQUENCE [LARGE SCALE GENOMIC DNA]</scope>
    <source>
        <strain evidence="1 2">2205SS18-9</strain>
    </source>
</reference>